<keyword evidence="4 8" id="KW-0812">Transmembrane</keyword>
<dbReference type="InterPro" id="IPR023996">
    <property type="entry name" value="TonB-dep_OMP_SusC/RagA"/>
</dbReference>
<dbReference type="Pfam" id="PF07715">
    <property type="entry name" value="Plug"/>
    <property type="match status" value="1"/>
</dbReference>
<dbReference type="Pfam" id="PF13715">
    <property type="entry name" value="CarbopepD_reg_2"/>
    <property type="match status" value="1"/>
</dbReference>
<dbReference type="InterPro" id="IPR039426">
    <property type="entry name" value="TonB-dep_rcpt-like"/>
</dbReference>
<protein>
    <submittedName>
        <fullName evidence="12">TonB-dependent receptor</fullName>
    </submittedName>
</protein>
<comment type="subcellular location">
    <subcellularLocation>
        <location evidence="1 8">Cell outer membrane</location>
        <topology evidence="1 8">Multi-pass membrane protein</topology>
    </subcellularLocation>
</comment>
<dbReference type="SUPFAM" id="SSF56935">
    <property type="entry name" value="Porins"/>
    <property type="match status" value="1"/>
</dbReference>
<dbReference type="FunFam" id="2.170.130.10:FF:000003">
    <property type="entry name" value="SusC/RagA family TonB-linked outer membrane protein"/>
    <property type="match status" value="1"/>
</dbReference>
<feature type="domain" description="TonB-dependent receptor-like beta-barrel" evidence="10">
    <location>
        <begin position="435"/>
        <end position="775"/>
    </location>
</feature>
<dbReference type="InterPro" id="IPR037066">
    <property type="entry name" value="Plug_dom_sf"/>
</dbReference>
<evidence type="ECO:0000256" key="3">
    <source>
        <dbReference type="ARBA" id="ARBA00022452"/>
    </source>
</evidence>
<dbReference type="SUPFAM" id="SSF49464">
    <property type="entry name" value="Carboxypeptidase regulatory domain-like"/>
    <property type="match status" value="1"/>
</dbReference>
<dbReference type="AlphaFoldDB" id="A0A930UDN8"/>
<dbReference type="PROSITE" id="PS51257">
    <property type="entry name" value="PROKAR_LIPOPROTEIN"/>
    <property type="match status" value="1"/>
</dbReference>
<dbReference type="EMBL" id="JADHEC010000021">
    <property type="protein sequence ID" value="MBF2708957.1"/>
    <property type="molecule type" value="Genomic_DNA"/>
</dbReference>
<evidence type="ECO:0000259" key="10">
    <source>
        <dbReference type="Pfam" id="PF00593"/>
    </source>
</evidence>
<evidence type="ECO:0000256" key="5">
    <source>
        <dbReference type="ARBA" id="ARBA00023077"/>
    </source>
</evidence>
<dbReference type="Gene3D" id="2.60.40.1120">
    <property type="entry name" value="Carboxypeptidase-like, regulatory domain"/>
    <property type="match status" value="1"/>
</dbReference>
<evidence type="ECO:0000313" key="13">
    <source>
        <dbReference type="Proteomes" id="UP000646211"/>
    </source>
</evidence>
<dbReference type="Pfam" id="PF00593">
    <property type="entry name" value="TonB_dep_Rec_b-barrel"/>
    <property type="match status" value="1"/>
</dbReference>
<evidence type="ECO:0000256" key="7">
    <source>
        <dbReference type="ARBA" id="ARBA00023237"/>
    </source>
</evidence>
<reference evidence="12" key="1">
    <citation type="submission" date="2020-11" db="EMBL/GenBank/DDBJ databases">
        <title>Genome of Flavobacterium soyangense.</title>
        <authorList>
            <person name="Liu Q."/>
            <person name="Xin Y.-H."/>
        </authorList>
    </citation>
    <scope>NUCLEOTIDE SEQUENCE</scope>
    <source>
        <strain evidence="12">CGMCC 1.13493</strain>
    </source>
</reference>
<keyword evidence="13" id="KW-1185">Reference proteome</keyword>
<comment type="caution">
    <text evidence="12">The sequence shown here is derived from an EMBL/GenBank/DDBJ whole genome shotgun (WGS) entry which is preliminary data.</text>
</comment>
<name>A0A930UDN8_9FLAO</name>
<dbReference type="NCBIfam" id="TIGR04057">
    <property type="entry name" value="SusC_RagA_signa"/>
    <property type="match status" value="1"/>
</dbReference>
<dbReference type="Gene3D" id="2.170.130.10">
    <property type="entry name" value="TonB-dependent receptor, plug domain"/>
    <property type="match status" value="1"/>
</dbReference>
<keyword evidence="3 8" id="KW-1134">Transmembrane beta strand</keyword>
<dbReference type="InterPro" id="IPR012910">
    <property type="entry name" value="Plug_dom"/>
</dbReference>
<feature type="domain" description="TonB-dependent receptor plug" evidence="11">
    <location>
        <begin position="130"/>
        <end position="235"/>
    </location>
</feature>
<keyword evidence="6 8" id="KW-0472">Membrane</keyword>
<dbReference type="GO" id="GO:0009279">
    <property type="term" value="C:cell outer membrane"/>
    <property type="evidence" value="ECO:0007669"/>
    <property type="project" value="UniProtKB-SubCell"/>
</dbReference>
<evidence type="ECO:0000256" key="6">
    <source>
        <dbReference type="ARBA" id="ARBA00023136"/>
    </source>
</evidence>
<dbReference type="NCBIfam" id="TIGR04056">
    <property type="entry name" value="OMP_RagA_SusC"/>
    <property type="match status" value="1"/>
</dbReference>
<dbReference type="Proteomes" id="UP000646211">
    <property type="component" value="Unassembled WGS sequence"/>
</dbReference>
<evidence type="ECO:0000256" key="4">
    <source>
        <dbReference type="ARBA" id="ARBA00022692"/>
    </source>
</evidence>
<proteinExistence type="inferred from homology"/>
<evidence type="ECO:0000256" key="8">
    <source>
        <dbReference type="PROSITE-ProRule" id="PRU01360"/>
    </source>
</evidence>
<dbReference type="PROSITE" id="PS52016">
    <property type="entry name" value="TONB_DEPENDENT_REC_3"/>
    <property type="match status" value="1"/>
</dbReference>
<keyword evidence="5 9" id="KW-0798">TonB box</keyword>
<gene>
    <name evidence="12" type="ORF">IR213_10180</name>
</gene>
<dbReference type="Gene3D" id="2.40.170.20">
    <property type="entry name" value="TonB-dependent receptor, beta-barrel domain"/>
    <property type="match status" value="1"/>
</dbReference>
<evidence type="ECO:0000256" key="2">
    <source>
        <dbReference type="ARBA" id="ARBA00022448"/>
    </source>
</evidence>
<dbReference type="InterPro" id="IPR008969">
    <property type="entry name" value="CarboxyPept-like_regulatory"/>
</dbReference>
<evidence type="ECO:0000256" key="9">
    <source>
        <dbReference type="RuleBase" id="RU003357"/>
    </source>
</evidence>
<organism evidence="12 13">
    <name type="scientific">Flavobacterium soyangense</name>
    <dbReference type="NCBI Taxonomy" id="2023265"/>
    <lineage>
        <taxon>Bacteria</taxon>
        <taxon>Pseudomonadati</taxon>
        <taxon>Bacteroidota</taxon>
        <taxon>Flavobacteriia</taxon>
        <taxon>Flavobacteriales</taxon>
        <taxon>Flavobacteriaceae</taxon>
        <taxon>Flavobacterium</taxon>
    </lineage>
</organism>
<dbReference type="InterPro" id="IPR036942">
    <property type="entry name" value="Beta-barrel_TonB_sf"/>
</dbReference>
<dbReference type="InterPro" id="IPR023997">
    <property type="entry name" value="TonB-dep_OMP_SusC/RagA_CS"/>
</dbReference>
<evidence type="ECO:0000256" key="1">
    <source>
        <dbReference type="ARBA" id="ARBA00004571"/>
    </source>
</evidence>
<evidence type="ECO:0000259" key="11">
    <source>
        <dbReference type="Pfam" id="PF07715"/>
    </source>
</evidence>
<accession>A0A930UDN8</accession>
<keyword evidence="2 8" id="KW-0813">Transport</keyword>
<keyword evidence="7 8" id="KW-0998">Cell outer membrane</keyword>
<comment type="similarity">
    <text evidence="8 9">Belongs to the TonB-dependent receptor family.</text>
</comment>
<sequence>MKIKKNINQILRIKTFLKSKLTLSVIIMISCISLQAQNIITGSVIDQKTSQTVIGASVNVKGTNNSTITDIDGNFKINVADPNAILIFSYVGYAKMEEALNGRKTVTILLKEEQNTLNEVVVIGYGTVKKSSATGAISSLKAKQLDSQSNTNLGSAIQGKVAGVSIESASGGPGSGTRIQIRGAGSLNNNTPLILVDDIQVPSLNSLSPNDIESIEILKDAAAAAIYGSRAANGVIIITTKNGKKGDIKVTLDVFTGISSVTKQLDLLNQEEWAKVSTAAYAAAGKAPLPIAVNPQVGGAGVNYQDAIFRAAPNQNYSLGFLGGSDNLKYSMSLNYFNQEGVIRETNYDRFNMRVKSDYKKGIFKIGETILLTKEKRKEMPGVPGQGRNAIGGAITMIPSFAVYDENAVGGYGGASGSVTDIFNPVAALNLIDVTSDTYSALLNTYVEANFFDGLKYKLNLGANLSEFKRYSYTPRYEVGGFFKNLDNTLAQQDDLSKYTQVENTLNYTKTFGKHYVNALAGYTVYNNTLQSVTGSVSGIPDGIRVLAGSKQPAINGFNVENNLVSYLGRVIYSFDGKYTVTGTLRRDGSSRFSQNNKWGNFPSISGAWGVSKEAFFSNLKTPISDLKLRASYGVLGNQEIGDYQYVGSITSGISYGTGNPNSLWVGNIQTDSPALGLKWESTATTDVGLDLDLWNGKLQYTFDYFKKQTSDLLLRVPIPLSVGSNNNPYTNAGNVTNKGYEMSLTYNEKIGEFNFNVTGNFSSIKNNVDELSTGSQVLEGARGSFHGAPVTYSKVGYPIYSFFLVDTDGLFRSQAEIDAHSKNGIPIQPNAQVGDVRYVDYNGDGQINGDDRHYKGSAFPKFEYGLRIQGDWKGIDCTIALQGTQGNKIYNGNNTDLETVRANINYASSTLDSFTFNPNSNFPRLDIDDKNNNGADYSDRFLENGSYLRIKTIQFGYTIPNGLTKRLAIDKCRIYFAGDNLHTFTKYSGYNPDVSSDALGGRGIDYKSYPLSKTITFGMQLNF</sequence>
<evidence type="ECO:0000313" key="12">
    <source>
        <dbReference type="EMBL" id="MBF2708957.1"/>
    </source>
</evidence>
<dbReference type="InterPro" id="IPR000531">
    <property type="entry name" value="Beta-barrel_TonB"/>
</dbReference>
<keyword evidence="12" id="KW-0675">Receptor</keyword>